<evidence type="ECO:0000256" key="1">
    <source>
        <dbReference type="ARBA" id="ARBA00001913"/>
    </source>
</evidence>
<dbReference type="Pfam" id="PF00353">
    <property type="entry name" value="HemolysinCabind"/>
    <property type="match status" value="1"/>
</dbReference>
<dbReference type="InterPro" id="IPR001343">
    <property type="entry name" value="Hemolysn_Ca-bd"/>
</dbReference>
<dbReference type="InterPro" id="IPR024079">
    <property type="entry name" value="MetalloPept_cat_dom_sf"/>
</dbReference>
<comment type="cofactor">
    <cofactor evidence="1">
        <name>Ca(2+)</name>
        <dbReference type="ChEBI" id="CHEBI:29108"/>
    </cofactor>
</comment>
<dbReference type="Proteomes" id="UP001526246">
    <property type="component" value="Unassembled WGS sequence"/>
</dbReference>
<evidence type="ECO:0000313" key="7">
    <source>
        <dbReference type="EMBL" id="MCW3798204.1"/>
    </source>
</evidence>
<comment type="subcellular location">
    <subcellularLocation>
        <location evidence="2">Secreted</location>
    </subcellularLocation>
</comment>
<evidence type="ECO:0000256" key="4">
    <source>
        <dbReference type="ARBA" id="ARBA00022525"/>
    </source>
</evidence>
<reference evidence="7 8" key="1">
    <citation type="submission" date="2022-10" db="EMBL/GenBank/DDBJ databases">
        <title>Sphingomonas sp.</title>
        <authorList>
            <person name="Jin C."/>
        </authorList>
    </citation>
    <scope>NUCLEOTIDE SEQUENCE [LARGE SCALE GENOMIC DNA]</scope>
    <source>
        <strain evidence="7 8">BN140010</strain>
    </source>
</reference>
<dbReference type="Gene3D" id="2.150.10.10">
    <property type="entry name" value="Serralysin-like metalloprotease, C-terminal"/>
    <property type="match status" value="1"/>
</dbReference>
<dbReference type="InterPro" id="IPR034033">
    <property type="entry name" value="Serralysin-like"/>
</dbReference>
<dbReference type="CDD" id="cd04277">
    <property type="entry name" value="ZnMc_serralysin_like"/>
    <property type="match status" value="1"/>
</dbReference>
<comment type="caution">
    <text evidence="7">The sequence shown here is derived from an EMBL/GenBank/DDBJ whole genome shotgun (WGS) entry which is preliminary data.</text>
</comment>
<dbReference type="InterPro" id="IPR006026">
    <property type="entry name" value="Peptidase_Metallo"/>
</dbReference>
<dbReference type="SMART" id="SM00235">
    <property type="entry name" value="ZnMc"/>
    <property type="match status" value="1"/>
</dbReference>
<evidence type="ECO:0000256" key="3">
    <source>
        <dbReference type="ARBA" id="ARBA00009490"/>
    </source>
</evidence>
<protein>
    <submittedName>
        <fullName evidence="7">M10 family metallopeptidase C-terminal domain-containing protein</fullName>
    </submittedName>
</protein>
<name>A0ABT3JGJ2_9SPHN</name>
<evidence type="ECO:0000256" key="2">
    <source>
        <dbReference type="ARBA" id="ARBA00004613"/>
    </source>
</evidence>
<dbReference type="Pfam" id="PF08548">
    <property type="entry name" value="Peptidase_M10_C"/>
    <property type="match status" value="2"/>
</dbReference>
<proteinExistence type="inferred from homology"/>
<dbReference type="EMBL" id="JAPDOB010000002">
    <property type="protein sequence ID" value="MCW3798204.1"/>
    <property type="molecule type" value="Genomic_DNA"/>
</dbReference>
<gene>
    <name evidence="7" type="ORF">OMW55_10350</name>
</gene>
<dbReference type="SUPFAM" id="SSF51120">
    <property type="entry name" value="beta-Roll"/>
    <property type="match status" value="1"/>
</dbReference>
<dbReference type="InterPro" id="IPR013858">
    <property type="entry name" value="Peptidase_M10B_C"/>
</dbReference>
<sequence length="521" mass="55610">MNQQRLLSTAADLTPRAEGDLPTINDLRYVAPDQTGTAYNGKKYLTLDGAVDNLTRTGGMWQVHGDNTITYSFLDRAPTGQYNSDPYLVGLTAEFSPFNAEQRDAARASIQLWDDLIAPKFVEKNGRGADILFMNTGEGGPGQAAAFIPDYKGKYGKINGDVYVNAGQDDNFDLYYGGYGQTALTHEIGHAIGLSHTGDYNASDDNNGDGKPDPITYANDAEFFQDTYQYSIMSYFSHANSGATGYVNWATGGYYQTPQTPMIHDIAAVQEVYGADLTTRTGDTTYGFNASASLKGGVYDFSLNQNPFLSIYDAGGNNDTLDLSGFVAPTVLDLRPGAFSTGYTYGDAAQLNEVWGTDFDQAFWNAIYDGRTSNPGFLSENIGIAYNTIIENGVTGAGDDVLQGNNVANKLNGGAGNDTYTGGLGNDIFIIANAGGTDKITDFVRGQDKLDFTAFDPSSAKGDQAMTFIGDAAFGKHAGEVRTYVDGTGMNIVAGDLDGDGVADFVVNLGQVHLTSSDILL</sequence>
<dbReference type="SUPFAM" id="SSF55486">
    <property type="entry name" value="Metalloproteases ('zincins'), catalytic domain"/>
    <property type="match status" value="1"/>
</dbReference>
<dbReference type="RefSeq" id="WP_264882932.1">
    <property type="nucleotide sequence ID" value="NZ_JAPDOB010000002.1"/>
</dbReference>
<evidence type="ECO:0000256" key="5">
    <source>
        <dbReference type="ARBA" id="ARBA00022737"/>
    </source>
</evidence>
<keyword evidence="4" id="KW-0964">Secreted</keyword>
<comment type="similarity">
    <text evidence="3">Belongs to the peptidase M10B family.</text>
</comment>
<evidence type="ECO:0000259" key="6">
    <source>
        <dbReference type="SMART" id="SM00235"/>
    </source>
</evidence>
<dbReference type="InterPro" id="IPR011049">
    <property type="entry name" value="Serralysin-like_metalloprot_C"/>
</dbReference>
<organism evidence="7 8">
    <name type="scientific">Sphingomonas arvum</name>
    <dbReference type="NCBI Taxonomy" id="2992113"/>
    <lineage>
        <taxon>Bacteria</taxon>
        <taxon>Pseudomonadati</taxon>
        <taxon>Pseudomonadota</taxon>
        <taxon>Alphaproteobacteria</taxon>
        <taxon>Sphingomonadales</taxon>
        <taxon>Sphingomonadaceae</taxon>
        <taxon>Sphingomonas</taxon>
    </lineage>
</organism>
<keyword evidence="8" id="KW-1185">Reference proteome</keyword>
<dbReference type="Gene3D" id="3.40.390.10">
    <property type="entry name" value="Collagenase (Catalytic Domain)"/>
    <property type="match status" value="1"/>
</dbReference>
<accession>A0ABT3JGJ2</accession>
<evidence type="ECO:0000313" key="8">
    <source>
        <dbReference type="Proteomes" id="UP001526246"/>
    </source>
</evidence>
<feature type="domain" description="Peptidase metallopeptidase" evidence="6">
    <location>
        <begin position="57"/>
        <end position="230"/>
    </location>
</feature>
<dbReference type="PRINTS" id="PR00313">
    <property type="entry name" value="CABNDNGRPT"/>
</dbReference>
<keyword evidence="5" id="KW-0677">Repeat</keyword>